<keyword evidence="4" id="KW-1185">Reference proteome</keyword>
<name>A0ABT9CNK2_9PSED</name>
<gene>
    <name evidence="3" type="ORF">Q6A51_02850</name>
</gene>
<dbReference type="PANTHER" id="PTHR43629">
    <property type="entry name" value="PEPTIDYL-PROLYL CIS-TRANS ISOMERASE"/>
    <property type="match status" value="1"/>
</dbReference>
<organism evidence="3 4">
    <name type="scientific">Pseudomonas serbiensis</name>
    <dbReference type="NCBI Taxonomy" id="3064350"/>
    <lineage>
        <taxon>Bacteria</taxon>
        <taxon>Pseudomonadati</taxon>
        <taxon>Pseudomonadota</taxon>
        <taxon>Gammaproteobacteria</taxon>
        <taxon>Pseudomonadales</taxon>
        <taxon>Pseudomonadaceae</taxon>
        <taxon>Pseudomonas</taxon>
    </lineage>
</organism>
<dbReference type="PROSITE" id="PS50198">
    <property type="entry name" value="PPIC_PPIASE_2"/>
    <property type="match status" value="1"/>
</dbReference>
<dbReference type="InterPro" id="IPR046357">
    <property type="entry name" value="PPIase_dom_sf"/>
</dbReference>
<dbReference type="RefSeq" id="WP_268939539.1">
    <property type="nucleotide sequence ID" value="NZ_JAUQOO010000001.1"/>
</dbReference>
<dbReference type="InterPro" id="IPR000297">
    <property type="entry name" value="PPIase_PpiC"/>
</dbReference>
<sequence>MRKCSLDSGRLFLFFDRRNFPMAKATARHILVSSEEKCNELKAQIEGGADFAEIAKANSSCPSSRQGGDLGSFGPGQMVKEFDTVVFSAPVNTVQGPVKTQFGYHLLEVTSRQD</sequence>
<proteinExistence type="predicted"/>
<dbReference type="InterPro" id="IPR052204">
    <property type="entry name" value="PpiC/parvulin_rotamase"/>
</dbReference>
<dbReference type="GO" id="GO:0016853">
    <property type="term" value="F:isomerase activity"/>
    <property type="evidence" value="ECO:0007669"/>
    <property type="project" value="UniProtKB-KW"/>
</dbReference>
<accession>A0ABT9CNK2</accession>
<evidence type="ECO:0000313" key="3">
    <source>
        <dbReference type="EMBL" id="MDO7925701.1"/>
    </source>
</evidence>
<protein>
    <submittedName>
        <fullName evidence="3">Peptidyl-prolyl cis-trans isomerase</fullName>
    </submittedName>
</protein>
<evidence type="ECO:0000259" key="2">
    <source>
        <dbReference type="PROSITE" id="PS50198"/>
    </source>
</evidence>
<evidence type="ECO:0000313" key="4">
    <source>
        <dbReference type="Proteomes" id="UP001223016"/>
    </source>
</evidence>
<feature type="domain" description="PpiC" evidence="2">
    <location>
        <begin position="22"/>
        <end position="111"/>
    </location>
</feature>
<dbReference type="Pfam" id="PF13616">
    <property type="entry name" value="Rotamase_3"/>
    <property type="match status" value="1"/>
</dbReference>
<keyword evidence="1" id="KW-0697">Rotamase</keyword>
<dbReference type="SUPFAM" id="SSF54534">
    <property type="entry name" value="FKBP-like"/>
    <property type="match status" value="1"/>
</dbReference>
<evidence type="ECO:0000256" key="1">
    <source>
        <dbReference type="PROSITE-ProRule" id="PRU00278"/>
    </source>
</evidence>
<comment type="caution">
    <text evidence="3">The sequence shown here is derived from an EMBL/GenBank/DDBJ whole genome shotgun (WGS) entry which is preliminary data.</text>
</comment>
<dbReference type="Proteomes" id="UP001223016">
    <property type="component" value="Unassembled WGS sequence"/>
</dbReference>
<reference evidence="3 4" key="1">
    <citation type="submission" date="2023-07" db="EMBL/GenBank/DDBJ databases">
        <title>Identification of four novel Pseudomonas species associated with bacterial leaf spot of cucurbits.</title>
        <authorList>
            <person name="Fullem K.R."/>
        </authorList>
    </citation>
    <scope>NUCLEOTIDE SEQUENCE [LARGE SCALE GENOMIC DNA]</scope>
    <source>
        <strain evidence="3 4">KFB 138</strain>
    </source>
</reference>
<dbReference type="EMBL" id="JAUQOO010000001">
    <property type="protein sequence ID" value="MDO7925701.1"/>
    <property type="molecule type" value="Genomic_DNA"/>
</dbReference>
<keyword evidence="1 3" id="KW-0413">Isomerase</keyword>
<dbReference type="Gene3D" id="3.10.50.40">
    <property type="match status" value="1"/>
</dbReference>
<dbReference type="PANTHER" id="PTHR43629:SF2">
    <property type="entry name" value="RHODANESE-LIKE_PPIC DOMAIN-CONTAINING PROTEIN 12, CHLOROPLASTIC"/>
    <property type="match status" value="1"/>
</dbReference>